<evidence type="ECO:0000256" key="1">
    <source>
        <dbReference type="ARBA" id="ARBA00022679"/>
    </source>
</evidence>
<dbReference type="InterPro" id="IPR023606">
    <property type="entry name" value="CoA-Trfase_III_dom_1_sf"/>
</dbReference>
<dbReference type="GO" id="GO:0008410">
    <property type="term" value="F:CoA-transferase activity"/>
    <property type="evidence" value="ECO:0007669"/>
    <property type="project" value="TreeGrafter"/>
</dbReference>
<comment type="caution">
    <text evidence="2">The sequence shown here is derived from an EMBL/GenBank/DDBJ whole genome shotgun (WGS) entry which is preliminary data.</text>
</comment>
<dbReference type="Proteomes" id="UP000185696">
    <property type="component" value="Unassembled WGS sequence"/>
</dbReference>
<dbReference type="InterPro" id="IPR050483">
    <property type="entry name" value="CoA-transferase_III_domain"/>
</dbReference>
<evidence type="ECO:0000313" key="3">
    <source>
        <dbReference type="Proteomes" id="UP000185696"/>
    </source>
</evidence>
<dbReference type="Gene3D" id="3.40.50.10540">
    <property type="entry name" value="Crotonobetainyl-coa:carnitine coa-transferase, domain 1"/>
    <property type="match status" value="1"/>
</dbReference>
<evidence type="ECO:0000313" key="2">
    <source>
        <dbReference type="EMBL" id="OLF07323.1"/>
    </source>
</evidence>
<dbReference type="Pfam" id="PF02515">
    <property type="entry name" value="CoA_transf_3"/>
    <property type="match status" value="1"/>
</dbReference>
<dbReference type="PANTHER" id="PTHR48207">
    <property type="entry name" value="SUCCINATE--HYDROXYMETHYLGLUTARATE COA-TRANSFERASE"/>
    <property type="match status" value="1"/>
</dbReference>
<dbReference type="RefSeq" id="WP_075135915.1">
    <property type="nucleotide sequence ID" value="NZ_MSIF01000016.1"/>
</dbReference>
<accession>A0A7Z0WJ36</accession>
<keyword evidence="3" id="KW-1185">Reference proteome</keyword>
<proteinExistence type="predicted"/>
<dbReference type="Gene3D" id="3.30.1540.10">
    <property type="entry name" value="formyl-coa transferase, domain 3"/>
    <property type="match status" value="1"/>
</dbReference>
<name>A0A7Z0WJ36_9PSEU</name>
<dbReference type="EMBL" id="MSIF01000016">
    <property type="protein sequence ID" value="OLF07323.1"/>
    <property type="molecule type" value="Genomic_DNA"/>
</dbReference>
<dbReference type="OrthoDB" id="9797653at2"/>
<dbReference type="InterPro" id="IPR003673">
    <property type="entry name" value="CoA-Trfase_fam_III"/>
</dbReference>
<dbReference type="SUPFAM" id="SSF89796">
    <property type="entry name" value="CoA-transferase family III (CaiB/BaiF)"/>
    <property type="match status" value="1"/>
</dbReference>
<protein>
    <submittedName>
        <fullName evidence="2">Formyl-CoA transferase</fullName>
    </submittedName>
</protein>
<reference evidence="2 3" key="1">
    <citation type="submission" date="2016-12" db="EMBL/GenBank/DDBJ databases">
        <title>The draft genome sequence of Actinophytocola xinjiangensis.</title>
        <authorList>
            <person name="Wang W."/>
            <person name="Yuan L."/>
        </authorList>
    </citation>
    <scope>NUCLEOTIDE SEQUENCE [LARGE SCALE GENOMIC DNA]</scope>
    <source>
        <strain evidence="2 3">CGMCC 4.4663</strain>
    </source>
</reference>
<gene>
    <name evidence="2" type="ORF">BLA60_27515</name>
</gene>
<dbReference type="AlphaFoldDB" id="A0A7Z0WJ36"/>
<dbReference type="InterPro" id="IPR044855">
    <property type="entry name" value="CoA-Trfase_III_dom3_sf"/>
</dbReference>
<keyword evidence="1 2" id="KW-0808">Transferase</keyword>
<sequence length="384" mass="41599">MSESGPTPLAGIRVIDFSQVMLGPCATQLLADYGADVIKIERPEHGDLSRSTLEDPLGLDNPVFLSLNRNKRSVAADLRDPAVREAIDRLIDTADVVTSNFRAGVMERLGLGYERLSARNPKLVWASASGFGSTGPLVGKGGQDVIAQAYTGVMMRKPDPDHPVAIYPTTLADYSAGMHLAQGILLALLERDRTGRGGVVEVSLYDSMLSMQMQEATVQLMRSMDLNWAQMPLTGCFATTDGTIALVGAFKENPLRSICSALELPDLSAERRFATLVDQRANRTELQRILRLRFAENGTAYWLARLEAEDLLCAPVRTLGEALADDQTAHNDMVLEFEHPKAGRMSTVASPIRMNGVRPGVRLPPPALGQDTDEVLGSVAEALS</sequence>
<dbReference type="PANTHER" id="PTHR48207:SF4">
    <property type="entry name" value="BLL6097 PROTEIN"/>
    <property type="match status" value="1"/>
</dbReference>
<organism evidence="2 3">
    <name type="scientific">Actinophytocola xinjiangensis</name>
    <dbReference type="NCBI Taxonomy" id="485602"/>
    <lineage>
        <taxon>Bacteria</taxon>
        <taxon>Bacillati</taxon>
        <taxon>Actinomycetota</taxon>
        <taxon>Actinomycetes</taxon>
        <taxon>Pseudonocardiales</taxon>
        <taxon>Pseudonocardiaceae</taxon>
    </lineage>
</organism>